<dbReference type="PANTHER" id="PTHR22605">
    <property type="entry name" value="RZ-TYPE DOMAIN-CONTAINING PROTEIN"/>
    <property type="match status" value="1"/>
</dbReference>
<sequence length="414" mass="47218">MIMMETYRDSKDEPIIFLPCGHFYTITSFDGIAGMKDFFEFDTLEDWKIKKRFTQENSEPVLPRCPQCRAPFTTSARYNEIVKRAQLQNCIKQFTATSNERLHTLVSAVNIQEEELEASRSLFIPKGGEDVKFRQLNLRKVLKEIRNYNTQVLKEEQPYHRVYELTVSACRKHNINPEDYNSSTVQYRFGMEGAYQELRATLLQVCDMDIIAGQRLTISEIQAQLWKGILSLAGPALSKCNKLIETCKNRRSHIIEIQARIVKAKFQVLSLKHHEHAGKGIKPKTDADIVKEKQSITEDLQECLDMCELIPSCARLKSAVEKTIKSIQDPSYFAGVTDKEMKAIYEAMARELRGTGHWYTCPNGHPFTIGECGMAMQLGTCNECGAPIGGQNHQAVHGVRNDREIETRMANLNL</sequence>
<dbReference type="AlphaFoldDB" id="A0AAV9X0H2"/>
<dbReference type="GO" id="GO:0016887">
    <property type="term" value="F:ATP hydrolysis activity"/>
    <property type="evidence" value="ECO:0007669"/>
    <property type="project" value="InterPro"/>
</dbReference>
<dbReference type="GO" id="GO:0004842">
    <property type="term" value="F:ubiquitin-protein transferase activity"/>
    <property type="evidence" value="ECO:0007669"/>
    <property type="project" value="InterPro"/>
</dbReference>
<organism evidence="8 9">
    <name type="scientific">Orbilia ellipsospora</name>
    <dbReference type="NCBI Taxonomy" id="2528407"/>
    <lineage>
        <taxon>Eukaryota</taxon>
        <taxon>Fungi</taxon>
        <taxon>Dikarya</taxon>
        <taxon>Ascomycota</taxon>
        <taxon>Pezizomycotina</taxon>
        <taxon>Orbiliomycetes</taxon>
        <taxon>Orbiliales</taxon>
        <taxon>Orbiliaceae</taxon>
        <taxon>Orbilia</taxon>
    </lineage>
</organism>
<comment type="caution">
    <text evidence="8">The sequence shown here is derived from an EMBL/GenBank/DDBJ whole genome shotgun (WGS) entry which is preliminary data.</text>
</comment>
<keyword evidence="2" id="KW-0963">Cytoplasm</keyword>
<keyword evidence="3" id="KW-0479">Metal-binding</keyword>
<proteinExistence type="predicted"/>
<dbReference type="GO" id="GO:0008270">
    <property type="term" value="F:zinc ion binding"/>
    <property type="evidence" value="ECO:0007669"/>
    <property type="project" value="UniProtKB-KW"/>
</dbReference>
<dbReference type="Proteomes" id="UP001365542">
    <property type="component" value="Unassembled WGS sequence"/>
</dbReference>
<gene>
    <name evidence="8" type="ORF">TWF694_003762</name>
</gene>
<evidence type="ECO:0000256" key="5">
    <source>
        <dbReference type="ARBA" id="ARBA00022833"/>
    </source>
</evidence>
<feature type="domain" description="RZ-type" evidence="7">
    <location>
        <begin position="336"/>
        <end position="411"/>
    </location>
</feature>
<evidence type="ECO:0000256" key="2">
    <source>
        <dbReference type="ARBA" id="ARBA00022490"/>
    </source>
</evidence>
<comment type="subcellular location">
    <subcellularLocation>
        <location evidence="1">Cytoplasm</location>
    </subcellularLocation>
</comment>
<keyword evidence="4" id="KW-0863">Zinc-finger</keyword>
<keyword evidence="6" id="KW-0391">Immunity</keyword>
<dbReference type="EMBL" id="JAVHJO010000013">
    <property type="protein sequence ID" value="KAK6530407.1"/>
    <property type="molecule type" value="Genomic_DNA"/>
</dbReference>
<protein>
    <recommendedName>
        <fullName evidence="7">RZ-type domain-containing protein</fullName>
    </recommendedName>
</protein>
<keyword evidence="9" id="KW-1185">Reference proteome</keyword>
<evidence type="ECO:0000256" key="6">
    <source>
        <dbReference type="ARBA" id="ARBA00022859"/>
    </source>
</evidence>
<dbReference type="PROSITE" id="PS51981">
    <property type="entry name" value="ZF_RZ"/>
    <property type="match status" value="1"/>
</dbReference>
<keyword evidence="5" id="KW-0862">Zinc</keyword>
<name>A0AAV9X0H2_9PEZI</name>
<dbReference type="GO" id="GO:0002376">
    <property type="term" value="P:immune system process"/>
    <property type="evidence" value="ECO:0007669"/>
    <property type="project" value="UniProtKB-KW"/>
</dbReference>
<evidence type="ECO:0000313" key="9">
    <source>
        <dbReference type="Proteomes" id="UP001365542"/>
    </source>
</evidence>
<evidence type="ECO:0000256" key="1">
    <source>
        <dbReference type="ARBA" id="ARBA00004496"/>
    </source>
</evidence>
<reference evidence="8 9" key="1">
    <citation type="submission" date="2019-10" db="EMBL/GenBank/DDBJ databases">
        <authorList>
            <person name="Palmer J.M."/>
        </authorList>
    </citation>
    <scope>NUCLEOTIDE SEQUENCE [LARGE SCALE GENOMIC DNA]</scope>
    <source>
        <strain evidence="8 9">TWF694</strain>
    </source>
</reference>
<evidence type="ECO:0000256" key="3">
    <source>
        <dbReference type="ARBA" id="ARBA00022723"/>
    </source>
</evidence>
<evidence type="ECO:0000256" key="4">
    <source>
        <dbReference type="ARBA" id="ARBA00022771"/>
    </source>
</evidence>
<dbReference type="InterPro" id="IPR031248">
    <property type="entry name" value="RNF213"/>
</dbReference>
<dbReference type="Pfam" id="PF20173">
    <property type="entry name" value="ZnF_RZ-type"/>
    <property type="match status" value="1"/>
</dbReference>
<evidence type="ECO:0000313" key="8">
    <source>
        <dbReference type="EMBL" id="KAK6530407.1"/>
    </source>
</evidence>
<dbReference type="PANTHER" id="PTHR22605:SF16">
    <property type="entry name" value="E3 UBIQUITIN-PROTEIN LIGASE RNF213"/>
    <property type="match status" value="1"/>
</dbReference>
<accession>A0AAV9X0H2</accession>
<dbReference type="InterPro" id="IPR046439">
    <property type="entry name" value="ZF_RZ_dom"/>
</dbReference>
<dbReference type="GO" id="GO:0005737">
    <property type="term" value="C:cytoplasm"/>
    <property type="evidence" value="ECO:0007669"/>
    <property type="project" value="UniProtKB-SubCell"/>
</dbReference>
<evidence type="ECO:0000259" key="7">
    <source>
        <dbReference type="PROSITE" id="PS51981"/>
    </source>
</evidence>